<dbReference type="Proteomes" id="UP000541558">
    <property type="component" value="Unassembled WGS sequence"/>
</dbReference>
<dbReference type="AlphaFoldDB" id="A0A8H5BVU9"/>
<gene>
    <name evidence="2" type="ORF">D9611_010536</name>
</gene>
<protein>
    <recommendedName>
        <fullName evidence="4">Secreted protein</fullName>
    </recommendedName>
</protein>
<evidence type="ECO:0000313" key="3">
    <source>
        <dbReference type="Proteomes" id="UP000541558"/>
    </source>
</evidence>
<keyword evidence="3" id="KW-1185">Reference proteome</keyword>
<name>A0A8H5BVU9_9AGAR</name>
<sequence length="113" mass="12506">MAPIGWFMPLELYPLPCSILRVALAILLVDWRPCAHGASSWDDTTLQCSNVDAHLRRQFTITVLCPAALFYADLFSCTGSSLCCILVYPASTLRFPDTALNCTVLDVALLRLR</sequence>
<feature type="chain" id="PRO_5034808788" description="Secreted protein" evidence="1">
    <location>
        <begin position="26"/>
        <end position="113"/>
    </location>
</feature>
<evidence type="ECO:0000313" key="2">
    <source>
        <dbReference type="EMBL" id="KAF5330189.1"/>
    </source>
</evidence>
<evidence type="ECO:0008006" key="4">
    <source>
        <dbReference type="Google" id="ProtNLM"/>
    </source>
</evidence>
<accession>A0A8H5BVU9</accession>
<proteinExistence type="predicted"/>
<reference evidence="2 3" key="1">
    <citation type="journal article" date="2020" name="ISME J.">
        <title>Uncovering the hidden diversity of litter-decomposition mechanisms in mushroom-forming fungi.</title>
        <authorList>
            <person name="Floudas D."/>
            <person name="Bentzer J."/>
            <person name="Ahren D."/>
            <person name="Johansson T."/>
            <person name="Persson P."/>
            <person name="Tunlid A."/>
        </authorList>
    </citation>
    <scope>NUCLEOTIDE SEQUENCE [LARGE SCALE GENOMIC DNA]</scope>
    <source>
        <strain evidence="2 3">CBS 175.51</strain>
    </source>
</reference>
<dbReference type="EMBL" id="JAACJK010000116">
    <property type="protein sequence ID" value="KAF5330189.1"/>
    <property type="molecule type" value="Genomic_DNA"/>
</dbReference>
<feature type="signal peptide" evidence="1">
    <location>
        <begin position="1"/>
        <end position="25"/>
    </location>
</feature>
<organism evidence="2 3">
    <name type="scientific">Ephemerocybe angulata</name>
    <dbReference type="NCBI Taxonomy" id="980116"/>
    <lineage>
        <taxon>Eukaryota</taxon>
        <taxon>Fungi</taxon>
        <taxon>Dikarya</taxon>
        <taxon>Basidiomycota</taxon>
        <taxon>Agaricomycotina</taxon>
        <taxon>Agaricomycetes</taxon>
        <taxon>Agaricomycetidae</taxon>
        <taxon>Agaricales</taxon>
        <taxon>Agaricineae</taxon>
        <taxon>Psathyrellaceae</taxon>
        <taxon>Ephemerocybe</taxon>
    </lineage>
</organism>
<evidence type="ECO:0000256" key="1">
    <source>
        <dbReference type="SAM" id="SignalP"/>
    </source>
</evidence>
<comment type="caution">
    <text evidence="2">The sequence shown here is derived from an EMBL/GenBank/DDBJ whole genome shotgun (WGS) entry which is preliminary data.</text>
</comment>
<keyword evidence="1" id="KW-0732">Signal</keyword>